<evidence type="ECO:0000256" key="1">
    <source>
        <dbReference type="ARBA" id="ARBA00023015"/>
    </source>
</evidence>
<dbReference type="KEGG" id="samy:DB32_006234"/>
<dbReference type="InterPro" id="IPR018060">
    <property type="entry name" value="HTH_AraC"/>
</dbReference>
<feature type="domain" description="HTH araC/xylS-type" evidence="3">
    <location>
        <begin position="219"/>
        <end position="318"/>
    </location>
</feature>
<dbReference type="Gene3D" id="1.10.10.60">
    <property type="entry name" value="Homeodomain-like"/>
    <property type="match status" value="1"/>
</dbReference>
<reference evidence="4 5" key="1">
    <citation type="submission" date="2015-03" db="EMBL/GenBank/DDBJ databases">
        <title>Genome assembly of Sandaracinus amylolyticus DSM 53668.</title>
        <authorList>
            <person name="Sharma G."/>
            <person name="Subramanian S."/>
        </authorList>
    </citation>
    <scope>NUCLEOTIDE SEQUENCE [LARGE SCALE GENOMIC DNA]</scope>
    <source>
        <strain evidence="4 5">DSM 53668</strain>
    </source>
</reference>
<keyword evidence="1" id="KW-0805">Transcription regulation</keyword>
<dbReference type="Proteomes" id="UP000034883">
    <property type="component" value="Chromosome"/>
</dbReference>
<dbReference type="Pfam" id="PF12833">
    <property type="entry name" value="HTH_18"/>
    <property type="match status" value="1"/>
</dbReference>
<dbReference type="AlphaFoldDB" id="A0A0F6YKR3"/>
<dbReference type="Pfam" id="PF01965">
    <property type="entry name" value="DJ-1_PfpI"/>
    <property type="match status" value="1"/>
</dbReference>
<dbReference type="Gene3D" id="3.40.50.880">
    <property type="match status" value="1"/>
</dbReference>
<dbReference type="PANTHER" id="PTHR43130:SF11">
    <property type="entry name" value="TRANSCRIPTIONAL REGULATORY PROTEIN"/>
    <property type="match status" value="1"/>
</dbReference>
<dbReference type="PANTHER" id="PTHR43130">
    <property type="entry name" value="ARAC-FAMILY TRANSCRIPTIONAL REGULATOR"/>
    <property type="match status" value="1"/>
</dbReference>
<dbReference type="GO" id="GO:0003700">
    <property type="term" value="F:DNA-binding transcription factor activity"/>
    <property type="evidence" value="ECO:0007669"/>
    <property type="project" value="InterPro"/>
</dbReference>
<dbReference type="SMART" id="SM00342">
    <property type="entry name" value="HTH_ARAC"/>
    <property type="match status" value="1"/>
</dbReference>
<accession>A0A0F6YKR3</accession>
<evidence type="ECO:0000256" key="2">
    <source>
        <dbReference type="ARBA" id="ARBA00023163"/>
    </source>
</evidence>
<dbReference type="STRING" id="927083.DB32_006234"/>
<dbReference type="InterPro" id="IPR052158">
    <property type="entry name" value="INH-QAR"/>
</dbReference>
<organism evidence="4 5">
    <name type="scientific">Sandaracinus amylolyticus</name>
    <dbReference type="NCBI Taxonomy" id="927083"/>
    <lineage>
        <taxon>Bacteria</taxon>
        <taxon>Pseudomonadati</taxon>
        <taxon>Myxococcota</taxon>
        <taxon>Polyangia</taxon>
        <taxon>Polyangiales</taxon>
        <taxon>Sandaracinaceae</taxon>
        <taxon>Sandaracinus</taxon>
    </lineage>
</organism>
<gene>
    <name evidence="4" type="ORF">DB32_006234</name>
</gene>
<sequence>MRDETLRVGVLALDGCLEFAVAGFVEVLAIADRLVAMAGGSRRFEVAVVAPRIGAETFTARRVAVDVALSAWRGDLLVCAPVIDPERTLASERDAIAWLAERPSARVASVCTGAFFLAEAGLLARRRATTNPLYARAFAARYPDVELELSRVIVDEGEIVTAGTVSAALSLALYVVERHAGVEIAARTAKAIAFDKNRETQSPYLVPAHRVEDGDELAVRAQRWIEAHHADHALSLERIAAALAVTPRTLQRRFLDATGETPMAYLRLVRLEAAKSLLESTRAPVDEIVARVGYVDARSFARLFRAHTELTPTQYRARFGLR</sequence>
<keyword evidence="2" id="KW-0804">Transcription</keyword>
<name>A0A0F6YKR3_9BACT</name>
<dbReference type="InterPro" id="IPR029062">
    <property type="entry name" value="Class_I_gatase-like"/>
</dbReference>
<dbReference type="PROSITE" id="PS01124">
    <property type="entry name" value="HTH_ARAC_FAMILY_2"/>
    <property type="match status" value="1"/>
</dbReference>
<dbReference type="InterPro" id="IPR002818">
    <property type="entry name" value="DJ-1/PfpI"/>
</dbReference>
<dbReference type="SUPFAM" id="SSF46689">
    <property type="entry name" value="Homeodomain-like"/>
    <property type="match status" value="2"/>
</dbReference>
<dbReference type="InterPro" id="IPR009057">
    <property type="entry name" value="Homeodomain-like_sf"/>
</dbReference>
<evidence type="ECO:0000313" key="5">
    <source>
        <dbReference type="Proteomes" id="UP000034883"/>
    </source>
</evidence>
<keyword evidence="5" id="KW-1185">Reference proteome</keyword>
<evidence type="ECO:0000313" key="4">
    <source>
        <dbReference type="EMBL" id="AKF09085.1"/>
    </source>
</evidence>
<protein>
    <submittedName>
        <fullName evidence="4">Transcriptional regulator, AraC family protein</fullName>
    </submittedName>
</protein>
<dbReference type="EMBL" id="CP011125">
    <property type="protein sequence ID" value="AKF09085.1"/>
    <property type="molecule type" value="Genomic_DNA"/>
</dbReference>
<evidence type="ECO:0000259" key="3">
    <source>
        <dbReference type="PROSITE" id="PS01124"/>
    </source>
</evidence>
<dbReference type="GO" id="GO:0043565">
    <property type="term" value="F:sequence-specific DNA binding"/>
    <property type="evidence" value="ECO:0007669"/>
    <property type="project" value="InterPro"/>
</dbReference>
<proteinExistence type="predicted"/>
<dbReference type="SUPFAM" id="SSF52317">
    <property type="entry name" value="Class I glutamine amidotransferase-like"/>
    <property type="match status" value="1"/>
</dbReference>